<comment type="function">
    <text evidence="13">Metalloprotease that acts as a negative regulator of the Wnt signaling pathway.</text>
</comment>
<keyword evidence="5" id="KW-0812">Transmembrane</keyword>
<dbReference type="GO" id="GO:0005886">
    <property type="term" value="C:plasma membrane"/>
    <property type="evidence" value="ECO:0007669"/>
    <property type="project" value="UniProtKB-SubCell"/>
</dbReference>
<keyword evidence="13" id="KW-0879">Wnt signaling pathway</keyword>
<keyword evidence="11" id="KW-0472">Membrane</keyword>
<keyword evidence="6 13" id="KW-0479">Metal-binding</keyword>
<comment type="subcellular location">
    <subcellularLocation>
        <location evidence="13">Cell membrane</location>
        <topology evidence="13">Single-pass type I membrane protein</topology>
    </subcellularLocation>
    <subcellularLocation>
        <location evidence="2">Membrane</location>
        <topology evidence="2">Single-pass type I membrane protein</topology>
    </subcellularLocation>
</comment>
<gene>
    <name evidence="14" type="primary">Trabd2b</name>
    <name evidence="14" type="ORF">AVEN_35857_1</name>
</gene>
<dbReference type="OrthoDB" id="10040378at2759"/>
<dbReference type="AlphaFoldDB" id="A0A4Y2BL32"/>
<accession>A0A4Y2BL32</accession>
<keyword evidence="7 13" id="KW-0732">Signal</keyword>
<evidence type="ECO:0000313" key="15">
    <source>
        <dbReference type="Proteomes" id="UP000499080"/>
    </source>
</evidence>
<keyword evidence="13" id="KW-1003">Cell membrane</keyword>
<evidence type="ECO:0000256" key="3">
    <source>
        <dbReference type="ARBA" id="ARBA00008261"/>
    </source>
</evidence>
<dbReference type="GO" id="GO:0004222">
    <property type="term" value="F:metalloendopeptidase activity"/>
    <property type="evidence" value="ECO:0007669"/>
    <property type="project" value="UniProtKB-UniRule"/>
</dbReference>
<evidence type="ECO:0000256" key="7">
    <source>
        <dbReference type="ARBA" id="ARBA00022729"/>
    </source>
</evidence>
<dbReference type="PANTHER" id="PTHR31120:SF6">
    <property type="entry name" value="METALLOPROTEASE TIKI HOMOLOG"/>
    <property type="match status" value="1"/>
</dbReference>
<keyword evidence="15" id="KW-1185">Reference proteome</keyword>
<evidence type="ECO:0000313" key="14">
    <source>
        <dbReference type="EMBL" id="GBL92319.1"/>
    </source>
</evidence>
<comment type="similarity">
    <text evidence="3 13">Belongs to the TIKI family.</text>
</comment>
<evidence type="ECO:0000256" key="5">
    <source>
        <dbReference type="ARBA" id="ARBA00022692"/>
    </source>
</evidence>
<comment type="cofactor">
    <cofactor evidence="1">
        <name>Co(2+)</name>
        <dbReference type="ChEBI" id="CHEBI:48828"/>
    </cofactor>
</comment>
<dbReference type="PANTHER" id="PTHR31120">
    <property type="entry name" value="METALLOPROTEASE TIKI"/>
    <property type="match status" value="1"/>
</dbReference>
<evidence type="ECO:0000256" key="4">
    <source>
        <dbReference type="ARBA" id="ARBA00022670"/>
    </source>
</evidence>
<keyword evidence="12" id="KW-0325">Glycoprotein</keyword>
<dbReference type="EC" id="3.4.-.-" evidence="13"/>
<comment type="cofactor">
    <cofactor evidence="13">
        <name>Mn(2+)</name>
        <dbReference type="ChEBI" id="CHEBI:29035"/>
    </cofactor>
    <cofactor evidence="13">
        <name>Co(2+)</name>
        <dbReference type="ChEBI" id="CHEBI:48828"/>
    </cofactor>
    <text evidence="13">Divalent metal cations. Mn(2+) or Co(2+).</text>
</comment>
<evidence type="ECO:0000256" key="8">
    <source>
        <dbReference type="ARBA" id="ARBA00022801"/>
    </source>
</evidence>
<organism evidence="14 15">
    <name type="scientific">Araneus ventricosus</name>
    <name type="common">Orbweaver spider</name>
    <name type="synonym">Epeira ventricosa</name>
    <dbReference type="NCBI Taxonomy" id="182803"/>
    <lineage>
        <taxon>Eukaryota</taxon>
        <taxon>Metazoa</taxon>
        <taxon>Ecdysozoa</taxon>
        <taxon>Arthropoda</taxon>
        <taxon>Chelicerata</taxon>
        <taxon>Arachnida</taxon>
        <taxon>Araneae</taxon>
        <taxon>Araneomorphae</taxon>
        <taxon>Entelegynae</taxon>
        <taxon>Araneoidea</taxon>
        <taxon>Araneidae</taxon>
        <taxon>Araneus</taxon>
    </lineage>
</organism>
<dbReference type="GO" id="GO:0030178">
    <property type="term" value="P:negative regulation of Wnt signaling pathway"/>
    <property type="evidence" value="ECO:0007669"/>
    <property type="project" value="UniProtKB-UniRule"/>
</dbReference>
<keyword evidence="10 13" id="KW-0482">Metalloprotease</keyword>
<dbReference type="Pfam" id="PF01963">
    <property type="entry name" value="TraB_PrgY_gumN"/>
    <property type="match status" value="1"/>
</dbReference>
<evidence type="ECO:0000256" key="9">
    <source>
        <dbReference type="ARBA" id="ARBA00022989"/>
    </source>
</evidence>
<reference evidence="14 15" key="1">
    <citation type="journal article" date="2019" name="Sci. Rep.">
        <title>Orb-weaving spider Araneus ventricosus genome elucidates the spidroin gene catalogue.</title>
        <authorList>
            <person name="Kono N."/>
            <person name="Nakamura H."/>
            <person name="Ohtoshi R."/>
            <person name="Moran D.A.P."/>
            <person name="Shinohara A."/>
            <person name="Yoshida Y."/>
            <person name="Fujiwara M."/>
            <person name="Mori M."/>
            <person name="Tomita M."/>
            <person name="Arakawa K."/>
        </authorList>
    </citation>
    <scope>NUCLEOTIDE SEQUENCE [LARGE SCALE GENOMIC DNA]</scope>
</reference>
<evidence type="ECO:0000256" key="2">
    <source>
        <dbReference type="ARBA" id="ARBA00004479"/>
    </source>
</evidence>
<protein>
    <recommendedName>
        <fullName evidence="13">Metalloprotease TIKI homolog</fullName>
        <ecNumber evidence="13">3.4.-.-</ecNumber>
    </recommendedName>
</protein>
<proteinExistence type="inferred from homology"/>
<dbReference type="EMBL" id="BGPR01000085">
    <property type="protein sequence ID" value="GBL92319.1"/>
    <property type="molecule type" value="Genomic_DNA"/>
</dbReference>
<keyword evidence="9" id="KW-1133">Transmembrane helix</keyword>
<evidence type="ECO:0000256" key="11">
    <source>
        <dbReference type="ARBA" id="ARBA00023136"/>
    </source>
</evidence>
<evidence type="ECO:0000256" key="13">
    <source>
        <dbReference type="RuleBase" id="RU369069"/>
    </source>
</evidence>
<dbReference type="GO" id="GO:0006508">
    <property type="term" value="P:proteolysis"/>
    <property type="evidence" value="ECO:0007669"/>
    <property type="project" value="UniProtKB-KW"/>
</dbReference>
<name>A0A4Y2BL32_ARAVE</name>
<evidence type="ECO:0000256" key="10">
    <source>
        <dbReference type="ARBA" id="ARBA00023049"/>
    </source>
</evidence>
<dbReference type="InterPro" id="IPR040230">
    <property type="entry name" value="TIKI1/2-like"/>
</dbReference>
<comment type="caution">
    <text evidence="14">The sequence shown here is derived from an EMBL/GenBank/DDBJ whole genome shotgun (WGS) entry which is preliminary data.</text>
</comment>
<dbReference type="Proteomes" id="UP000499080">
    <property type="component" value="Unassembled WGS sequence"/>
</dbReference>
<dbReference type="GO" id="GO:0016055">
    <property type="term" value="P:Wnt signaling pathway"/>
    <property type="evidence" value="ECO:0007669"/>
    <property type="project" value="UniProtKB-KW"/>
</dbReference>
<sequence length="141" mass="16238">MHSSYTTDDLIRHYNCGDLNSVVFGQDTAPVPNISNNSLSEEDAALARNIDLYFRQELIYNRNKRMGSRVVQLMQQNPDHSLFFAFGAGGLKWTVMNKDCYRAYREPHFSSKETNRLRQDFVYVKAKLLGRPEPPLSICES</sequence>
<keyword evidence="4 13" id="KW-0645">Protease</keyword>
<evidence type="ECO:0000256" key="12">
    <source>
        <dbReference type="ARBA" id="ARBA00023180"/>
    </source>
</evidence>
<evidence type="ECO:0000256" key="1">
    <source>
        <dbReference type="ARBA" id="ARBA00001941"/>
    </source>
</evidence>
<dbReference type="GO" id="GO:0046872">
    <property type="term" value="F:metal ion binding"/>
    <property type="evidence" value="ECO:0007669"/>
    <property type="project" value="UniProtKB-UniRule"/>
</dbReference>
<evidence type="ECO:0000256" key="6">
    <source>
        <dbReference type="ARBA" id="ARBA00022723"/>
    </source>
</evidence>
<dbReference type="InterPro" id="IPR002816">
    <property type="entry name" value="TraB/PrgY/GumN_fam"/>
</dbReference>
<keyword evidence="8 13" id="KW-0378">Hydrolase</keyword>